<sequence length="228" mass="25738">MATNAPEPLAGAPAPSTALAAMREEVTQEIRRRGHRRANCRPGDRLVERSVAEQLGVSRSPVREALQVLIFEGFLVAETPRKVTVRRWTRRDVENLFEVREALEPSVTALAARRATPEDIDRLNHLLDETRSATDETVLHRLSADFHDVVSEIAANEQLHRLIQPLQGRMRWLMQQNEDWSRLLDEHAILVQLIAFHNESAAREFAIGHVRHSCKLALASLFPGESGD</sequence>
<accession>F4ZCJ0</accession>
<dbReference type="GO" id="GO:0003700">
    <property type="term" value="F:DNA-binding transcription factor activity"/>
    <property type="evidence" value="ECO:0007669"/>
    <property type="project" value="InterPro"/>
</dbReference>
<keyword evidence="2" id="KW-0238">DNA-binding</keyword>
<keyword evidence="3" id="KW-0804">Transcription</keyword>
<dbReference type="PANTHER" id="PTHR43537">
    <property type="entry name" value="TRANSCRIPTIONAL REGULATOR, GNTR FAMILY"/>
    <property type="match status" value="1"/>
</dbReference>
<dbReference type="Pfam" id="PF00392">
    <property type="entry name" value="GntR"/>
    <property type="match status" value="1"/>
</dbReference>
<organism evidence="5">
    <name type="scientific">Mycobacterium sp. (strain JS330)</name>
    <dbReference type="NCBI Taxonomy" id="1004011"/>
    <lineage>
        <taxon>Bacteria</taxon>
        <taxon>Bacillati</taxon>
        <taxon>Actinomycetota</taxon>
        <taxon>Actinomycetes</taxon>
        <taxon>Mycobacteriales</taxon>
        <taxon>Mycobacteriaceae</taxon>
        <taxon>Mycobacterium</taxon>
    </lineage>
</organism>
<protein>
    <submittedName>
        <fullName evidence="5">GntR family transcriptional regulator</fullName>
    </submittedName>
</protein>
<dbReference type="PANTHER" id="PTHR43537:SF5">
    <property type="entry name" value="UXU OPERON TRANSCRIPTIONAL REGULATOR"/>
    <property type="match status" value="1"/>
</dbReference>
<dbReference type="EMBL" id="HM538831">
    <property type="protein sequence ID" value="AEB33890.1"/>
    <property type="molecule type" value="Genomic_DNA"/>
</dbReference>
<dbReference type="Pfam" id="PF07729">
    <property type="entry name" value="FCD"/>
    <property type="match status" value="1"/>
</dbReference>
<dbReference type="AlphaFoldDB" id="F4ZCJ0"/>
<dbReference type="Gene3D" id="1.20.120.530">
    <property type="entry name" value="GntR ligand-binding domain-like"/>
    <property type="match status" value="1"/>
</dbReference>
<dbReference type="GO" id="GO:0003677">
    <property type="term" value="F:DNA binding"/>
    <property type="evidence" value="ECO:0007669"/>
    <property type="project" value="UniProtKB-KW"/>
</dbReference>
<dbReference type="InterPro" id="IPR008920">
    <property type="entry name" value="TF_FadR/GntR_C"/>
</dbReference>
<evidence type="ECO:0000313" key="5">
    <source>
        <dbReference type="EMBL" id="AEB33890.1"/>
    </source>
</evidence>
<dbReference type="SMART" id="SM00345">
    <property type="entry name" value="HTH_GNTR"/>
    <property type="match status" value="1"/>
</dbReference>
<evidence type="ECO:0000256" key="1">
    <source>
        <dbReference type="ARBA" id="ARBA00023015"/>
    </source>
</evidence>
<keyword evidence="1" id="KW-0805">Transcription regulation</keyword>
<dbReference type="SUPFAM" id="SSF46785">
    <property type="entry name" value="Winged helix' DNA-binding domain"/>
    <property type="match status" value="1"/>
</dbReference>
<reference evidence="5" key="1">
    <citation type="journal article" date="2011" name="Environ. Microbiol.">
        <title>Catabolic pathway for 2-nitroimidazole involves a novel nitrohydrolase that also confers drug resistance.</title>
        <authorList>
            <person name="Qu Y."/>
            <person name="Spain J.C."/>
        </authorList>
    </citation>
    <scope>NUCLEOTIDE SEQUENCE</scope>
    <source>
        <strain evidence="5">JS330</strain>
    </source>
</reference>
<dbReference type="InterPro" id="IPR036388">
    <property type="entry name" value="WH-like_DNA-bd_sf"/>
</dbReference>
<dbReference type="SMART" id="SM00895">
    <property type="entry name" value="FCD"/>
    <property type="match status" value="1"/>
</dbReference>
<name>F4ZCJ0_MYCS0</name>
<proteinExistence type="predicted"/>
<dbReference type="InterPro" id="IPR000524">
    <property type="entry name" value="Tscrpt_reg_HTH_GntR"/>
</dbReference>
<evidence type="ECO:0000259" key="4">
    <source>
        <dbReference type="PROSITE" id="PS50949"/>
    </source>
</evidence>
<dbReference type="Gene3D" id="1.10.10.10">
    <property type="entry name" value="Winged helix-like DNA-binding domain superfamily/Winged helix DNA-binding domain"/>
    <property type="match status" value="1"/>
</dbReference>
<dbReference type="PROSITE" id="PS50949">
    <property type="entry name" value="HTH_GNTR"/>
    <property type="match status" value="1"/>
</dbReference>
<dbReference type="PRINTS" id="PR00035">
    <property type="entry name" value="HTHGNTR"/>
</dbReference>
<dbReference type="SUPFAM" id="SSF48008">
    <property type="entry name" value="GntR ligand-binding domain-like"/>
    <property type="match status" value="1"/>
</dbReference>
<dbReference type="InterPro" id="IPR011711">
    <property type="entry name" value="GntR_C"/>
</dbReference>
<evidence type="ECO:0000256" key="3">
    <source>
        <dbReference type="ARBA" id="ARBA00023163"/>
    </source>
</evidence>
<evidence type="ECO:0000256" key="2">
    <source>
        <dbReference type="ARBA" id="ARBA00023125"/>
    </source>
</evidence>
<dbReference type="InterPro" id="IPR036390">
    <property type="entry name" value="WH_DNA-bd_sf"/>
</dbReference>
<feature type="domain" description="HTH gntR-type" evidence="4">
    <location>
        <begin position="20"/>
        <end position="88"/>
    </location>
</feature>